<evidence type="ECO:0000256" key="5">
    <source>
        <dbReference type="ARBA" id="ARBA00022884"/>
    </source>
</evidence>
<keyword evidence="8" id="KW-0812">Transmembrane</keyword>
<dbReference type="GO" id="GO:0003723">
    <property type="term" value="F:RNA binding"/>
    <property type="evidence" value="ECO:0007669"/>
    <property type="project" value="UniProtKB-UniRule"/>
</dbReference>
<evidence type="ECO:0000256" key="4">
    <source>
        <dbReference type="ARBA" id="ARBA00022840"/>
    </source>
</evidence>
<dbReference type="Pfam" id="PF00271">
    <property type="entry name" value="Helicase_C"/>
    <property type="match status" value="1"/>
</dbReference>
<dbReference type="InterPro" id="IPR027417">
    <property type="entry name" value="P-loop_NTPase"/>
</dbReference>
<comment type="domain">
    <text evidence="6">The Q motif is unique to and characteristic of the DEAD box family of RNA helicases and controls ATP binding and hydrolysis.</text>
</comment>
<feature type="region of interest" description="Disordered" evidence="7">
    <location>
        <begin position="618"/>
        <end position="686"/>
    </location>
</feature>
<dbReference type="InterPro" id="IPR025313">
    <property type="entry name" value="SPB4-like_CTE"/>
</dbReference>
<keyword evidence="8" id="KW-1133">Transmembrane helix</keyword>
<dbReference type="GO" id="GO:0003724">
    <property type="term" value="F:RNA helicase activity"/>
    <property type="evidence" value="ECO:0007669"/>
    <property type="project" value="UniProtKB-EC"/>
</dbReference>
<dbReference type="SMART" id="SM01178">
    <property type="entry name" value="DUF4217"/>
    <property type="match status" value="1"/>
</dbReference>
<evidence type="ECO:0000256" key="6">
    <source>
        <dbReference type="RuleBase" id="RU365068"/>
    </source>
</evidence>
<dbReference type="Pfam" id="PF00270">
    <property type="entry name" value="DEAD"/>
    <property type="match status" value="1"/>
</dbReference>
<keyword evidence="1 6" id="KW-0547">Nucleotide-binding</keyword>
<dbReference type="InterPro" id="IPR014001">
    <property type="entry name" value="Helicase_ATP-bd"/>
</dbReference>
<evidence type="ECO:0000256" key="2">
    <source>
        <dbReference type="ARBA" id="ARBA00022801"/>
    </source>
</evidence>
<protein>
    <recommendedName>
        <fullName evidence="6">ATP-dependent RNA helicase</fullName>
        <ecNumber evidence="6">3.6.4.13</ecNumber>
    </recommendedName>
</protein>
<dbReference type="PROSITE" id="PS51192">
    <property type="entry name" value="HELICASE_ATP_BIND_1"/>
    <property type="match status" value="1"/>
</dbReference>
<dbReference type="EC" id="3.6.4.13" evidence="6"/>
<dbReference type="PROSITE" id="PS51194">
    <property type="entry name" value="HELICASE_CTER"/>
    <property type="match status" value="1"/>
</dbReference>
<organism evidence="11 12">
    <name type="scientific">Strongyloides venezuelensis</name>
    <name type="common">Threadworm</name>
    <dbReference type="NCBI Taxonomy" id="75913"/>
    <lineage>
        <taxon>Eukaryota</taxon>
        <taxon>Metazoa</taxon>
        <taxon>Ecdysozoa</taxon>
        <taxon>Nematoda</taxon>
        <taxon>Chromadorea</taxon>
        <taxon>Rhabditida</taxon>
        <taxon>Tylenchina</taxon>
        <taxon>Panagrolaimomorpha</taxon>
        <taxon>Strongyloidoidea</taxon>
        <taxon>Strongyloididae</taxon>
        <taxon>Strongyloides</taxon>
    </lineage>
</organism>
<evidence type="ECO:0000313" key="11">
    <source>
        <dbReference type="Proteomes" id="UP000035680"/>
    </source>
</evidence>
<dbReference type="SMART" id="SM00490">
    <property type="entry name" value="HELICc"/>
    <property type="match status" value="1"/>
</dbReference>
<dbReference type="STRING" id="75913.A0A0K0FUY8"/>
<dbReference type="Proteomes" id="UP000035680">
    <property type="component" value="Unassembled WGS sequence"/>
</dbReference>
<dbReference type="Gene3D" id="3.40.50.300">
    <property type="entry name" value="P-loop containing nucleotide triphosphate hydrolases"/>
    <property type="match status" value="2"/>
</dbReference>
<feature type="compositionally biased region" description="Basic and acidic residues" evidence="7">
    <location>
        <begin position="618"/>
        <end position="653"/>
    </location>
</feature>
<dbReference type="Pfam" id="PF13959">
    <property type="entry name" value="CTE_SPB4"/>
    <property type="match status" value="1"/>
</dbReference>
<dbReference type="InterPro" id="IPR011545">
    <property type="entry name" value="DEAD/DEAH_box_helicase_dom"/>
</dbReference>
<feature type="domain" description="Helicase ATP-binding" evidence="9">
    <location>
        <begin position="158"/>
        <end position="334"/>
    </location>
</feature>
<evidence type="ECO:0000313" key="12">
    <source>
        <dbReference type="WBParaSite" id="SVE_1615200.1"/>
    </source>
</evidence>
<dbReference type="CDD" id="cd18787">
    <property type="entry name" value="SF2_C_DEAD"/>
    <property type="match status" value="1"/>
</dbReference>
<reference evidence="12" key="2">
    <citation type="submission" date="2015-08" db="UniProtKB">
        <authorList>
            <consortium name="WormBaseParasite"/>
        </authorList>
    </citation>
    <scope>IDENTIFICATION</scope>
</reference>
<feature type="transmembrane region" description="Helical" evidence="8">
    <location>
        <begin position="94"/>
        <end position="113"/>
    </location>
</feature>
<keyword evidence="4 6" id="KW-0067">ATP-binding</keyword>
<reference evidence="11" key="1">
    <citation type="submission" date="2014-07" db="EMBL/GenBank/DDBJ databases">
        <authorList>
            <person name="Martin A.A"/>
            <person name="De Silva N."/>
        </authorList>
    </citation>
    <scope>NUCLEOTIDE SEQUENCE</scope>
</reference>
<evidence type="ECO:0000256" key="7">
    <source>
        <dbReference type="SAM" id="MobiDB-lite"/>
    </source>
</evidence>
<keyword evidence="2 6" id="KW-0378">Hydrolase</keyword>
<dbReference type="InterPro" id="IPR001650">
    <property type="entry name" value="Helicase_C-like"/>
</dbReference>
<name>A0A0K0FUY8_STRVS</name>
<evidence type="ECO:0000256" key="3">
    <source>
        <dbReference type="ARBA" id="ARBA00022806"/>
    </source>
</evidence>
<feature type="domain" description="Helicase C-terminal" evidence="10">
    <location>
        <begin position="385"/>
        <end position="536"/>
    </location>
</feature>
<keyword evidence="8" id="KW-0472">Membrane</keyword>
<evidence type="ECO:0000256" key="1">
    <source>
        <dbReference type="ARBA" id="ARBA00022741"/>
    </source>
</evidence>
<keyword evidence="11" id="KW-1185">Reference proteome</keyword>
<dbReference type="SUPFAM" id="SSF52540">
    <property type="entry name" value="P-loop containing nucleoside triphosphate hydrolases"/>
    <property type="match status" value="1"/>
</dbReference>
<evidence type="ECO:0000256" key="8">
    <source>
        <dbReference type="SAM" id="Phobius"/>
    </source>
</evidence>
<dbReference type="SMART" id="SM00487">
    <property type="entry name" value="DEXDc"/>
    <property type="match status" value="1"/>
</dbReference>
<keyword evidence="3 6" id="KW-0347">Helicase</keyword>
<sequence length="709" mass="81581">MMASSTEVIDLLDPSLVEVFKTKLGHKELTSVQKKIFYFSIMNNLGSKKDNRNWGDYYFGGRKGNAKRSWALEVLHSLNQMIPTFNELFDKETFYMFAIFVVIVTILVVYILARFFKIKIKEHPIYINREWRDGKPANPFKFPWQNPKIMDKIKKATIKHMLSSYDVICQAPTGSGKTLAFALPIFHLLQKQIKQNQIGEGVGAIVLLPTRELALQVSNVFKPFCEALNIPLSLLMRDKKLNENNFTKTSILIATAGKLKHFLQQQKEPKQLFKHVEILIIDEADRFADLEFKDSISALLAALPKQRRTSLFSATQAKDMEEFLKYGLRNPLRITIKGKVDNVKNSNNSEVNESDVKKESDKIVGAPKELSNYYLTVSAEKKIITLVNFLKKYKKSKFLIFMSSSHCVDYYYSILRTEIPVSRAIFKCKGLSKNSKDGTITKFERSGPSILLTTDILARGIDIKGIDWVIQFNIPKKSSWFIHRAGRTARNGRKGNAIVFLTPEENNYVNYIHLHEKLKLEEFKFDDVSDEEAEEFRNKLIERHSQDRDALELVTRAYMSLVKALVSHDCQVVCKGKNMDLVGYANSYGLLRLPKLPELAKRDLSGFRRPNVKCSDVPYKDEKKEAERQKGLEERAKETAKKYAEREARDAVKNNEPNKQVNKKLEAEKEIKRKRKAANQEWNELAQSQNVLKKLKKGKISKEEADELL</sequence>
<dbReference type="GO" id="GO:0016787">
    <property type="term" value="F:hydrolase activity"/>
    <property type="evidence" value="ECO:0007669"/>
    <property type="project" value="UniProtKB-KW"/>
</dbReference>
<dbReference type="GO" id="GO:0005524">
    <property type="term" value="F:ATP binding"/>
    <property type="evidence" value="ECO:0007669"/>
    <property type="project" value="UniProtKB-UniRule"/>
</dbReference>
<proteinExistence type="inferred from homology"/>
<dbReference type="WBParaSite" id="SVE_1615200.1">
    <property type="protein sequence ID" value="SVE_1615200.1"/>
    <property type="gene ID" value="SVE_1615200"/>
</dbReference>
<comment type="function">
    <text evidence="6">RNA helicase.</text>
</comment>
<keyword evidence="5 6" id="KW-0694">RNA-binding</keyword>
<comment type="catalytic activity">
    <reaction evidence="6">
        <text>ATP + H2O = ADP + phosphate + H(+)</text>
        <dbReference type="Rhea" id="RHEA:13065"/>
        <dbReference type="ChEBI" id="CHEBI:15377"/>
        <dbReference type="ChEBI" id="CHEBI:15378"/>
        <dbReference type="ChEBI" id="CHEBI:30616"/>
        <dbReference type="ChEBI" id="CHEBI:43474"/>
        <dbReference type="ChEBI" id="CHEBI:456216"/>
        <dbReference type="EC" id="3.6.4.13"/>
    </reaction>
</comment>
<dbReference type="PANTHER" id="PTHR24031">
    <property type="entry name" value="RNA HELICASE"/>
    <property type="match status" value="1"/>
</dbReference>
<evidence type="ECO:0000259" key="9">
    <source>
        <dbReference type="PROSITE" id="PS51192"/>
    </source>
</evidence>
<dbReference type="AlphaFoldDB" id="A0A0K0FUY8"/>
<evidence type="ECO:0000259" key="10">
    <source>
        <dbReference type="PROSITE" id="PS51194"/>
    </source>
</evidence>
<comment type="similarity">
    <text evidence="6">Belongs to the DEAD box helicase family.</text>
</comment>
<accession>A0A0K0FUY8</accession>